<dbReference type="Pfam" id="PF01381">
    <property type="entry name" value="HTH_3"/>
    <property type="match status" value="1"/>
</dbReference>
<protein>
    <submittedName>
        <fullName evidence="7">Helix-turn-helix</fullName>
    </submittedName>
</protein>
<evidence type="ECO:0000256" key="1">
    <source>
        <dbReference type="ARBA" id="ARBA00022670"/>
    </source>
</evidence>
<dbReference type="PANTHER" id="PTHR40661">
    <property type="match status" value="1"/>
</dbReference>
<dbReference type="OrthoDB" id="3831186at2"/>
<dbReference type="Proteomes" id="UP000184048">
    <property type="component" value="Unassembled WGS sequence"/>
</dbReference>
<dbReference type="GO" id="GO:0006508">
    <property type="term" value="P:proteolysis"/>
    <property type="evidence" value="ECO:0007669"/>
    <property type="project" value="UniProtKB-KW"/>
</dbReference>
<keyword evidence="8" id="KW-1185">Reference proteome</keyword>
<dbReference type="SMART" id="SM00530">
    <property type="entry name" value="HTH_XRE"/>
    <property type="match status" value="1"/>
</dbReference>
<dbReference type="InterPro" id="IPR015927">
    <property type="entry name" value="Peptidase_S24_S26A/B/C"/>
</dbReference>
<keyword evidence="5" id="KW-0804">Transcription</keyword>
<dbReference type="AlphaFoldDB" id="A0A1M4U926"/>
<keyword evidence="4" id="KW-0238">DNA-binding</keyword>
<gene>
    <name evidence="7" type="ORF">SAMN02745131_00568</name>
</gene>
<dbReference type="PANTHER" id="PTHR40661:SF3">
    <property type="entry name" value="FELS-1 PROPHAGE TRANSCRIPTIONAL REGULATOR"/>
    <property type="match status" value="1"/>
</dbReference>
<dbReference type="Gene3D" id="1.10.260.40">
    <property type="entry name" value="lambda repressor-like DNA-binding domains"/>
    <property type="match status" value="1"/>
</dbReference>
<reference evidence="7 8" key="1">
    <citation type="submission" date="2016-11" db="EMBL/GenBank/DDBJ databases">
        <authorList>
            <person name="Jaros S."/>
            <person name="Januszkiewicz K."/>
            <person name="Wedrychowicz H."/>
        </authorList>
    </citation>
    <scope>NUCLEOTIDE SEQUENCE [LARGE SCALE GENOMIC DNA]</scope>
    <source>
        <strain evidence="7 8">DSM 18119</strain>
    </source>
</reference>
<sequence length="243" mass="28287">MENSYNLMDIRQLYGLNQTDFARKANMSRELVSKIENGKVEMKKPTWKKVQRFLQDNPLTKNSQDVNILGMPSHFHSELRHTYLESRREHKNDPVSQLVPLVGIKAQAGYVKAYEQVDYMDTLEKYSLPPGVNSLGAIWRYFEVDGDSMEPTLSAGDVILATMVHPEDWADVKNFSVYIIHTSDKLLVKRIYKKSPVEWVLISDNDEQYPQVPLKLEDVKQVWQLRRHIRSKAPQPKEFRIIA</sequence>
<dbReference type="CDD" id="cd00093">
    <property type="entry name" value="HTH_XRE"/>
    <property type="match status" value="1"/>
</dbReference>
<dbReference type="Pfam" id="PF00717">
    <property type="entry name" value="Peptidase_S24"/>
    <property type="match status" value="1"/>
</dbReference>
<dbReference type="PROSITE" id="PS50943">
    <property type="entry name" value="HTH_CROC1"/>
    <property type="match status" value="1"/>
</dbReference>
<evidence type="ECO:0000313" key="8">
    <source>
        <dbReference type="Proteomes" id="UP000184048"/>
    </source>
</evidence>
<evidence type="ECO:0000256" key="2">
    <source>
        <dbReference type="ARBA" id="ARBA00022801"/>
    </source>
</evidence>
<feature type="domain" description="HTH cro/C1-type" evidence="6">
    <location>
        <begin position="7"/>
        <end position="41"/>
    </location>
</feature>
<dbReference type="Gene3D" id="2.10.109.10">
    <property type="entry name" value="Umud Fragment, subunit A"/>
    <property type="match status" value="1"/>
</dbReference>
<evidence type="ECO:0000256" key="3">
    <source>
        <dbReference type="ARBA" id="ARBA00023015"/>
    </source>
</evidence>
<dbReference type="STRING" id="1121884.SAMN02745131_00568"/>
<dbReference type="GO" id="GO:0004252">
    <property type="term" value="F:serine-type endopeptidase activity"/>
    <property type="evidence" value="ECO:0007669"/>
    <property type="project" value="InterPro"/>
</dbReference>
<dbReference type="InterPro" id="IPR039418">
    <property type="entry name" value="LexA-like"/>
</dbReference>
<keyword evidence="2" id="KW-0378">Hydrolase</keyword>
<dbReference type="InterPro" id="IPR036286">
    <property type="entry name" value="LexA/Signal_pep-like_sf"/>
</dbReference>
<keyword evidence="1" id="KW-0645">Protease</keyword>
<evidence type="ECO:0000256" key="4">
    <source>
        <dbReference type="ARBA" id="ARBA00023125"/>
    </source>
</evidence>
<dbReference type="PROSITE" id="PS00501">
    <property type="entry name" value="SPASE_I_1"/>
    <property type="match status" value="1"/>
</dbReference>
<evidence type="ECO:0000259" key="6">
    <source>
        <dbReference type="PROSITE" id="PS50943"/>
    </source>
</evidence>
<organism evidence="7 8">
    <name type="scientific">Flavisolibacter ginsengisoli DSM 18119</name>
    <dbReference type="NCBI Taxonomy" id="1121884"/>
    <lineage>
        <taxon>Bacteria</taxon>
        <taxon>Pseudomonadati</taxon>
        <taxon>Bacteroidota</taxon>
        <taxon>Chitinophagia</taxon>
        <taxon>Chitinophagales</taxon>
        <taxon>Chitinophagaceae</taxon>
        <taxon>Flavisolibacter</taxon>
    </lineage>
</organism>
<dbReference type="CDD" id="cd06529">
    <property type="entry name" value="S24_LexA-like"/>
    <property type="match status" value="1"/>
</dbReference>
<dbReference type="EMBL" id="FQUU01000002">
    <property type="protein sequence ID" value="SHE53225.1"/>
    <property type="molecule type" value="Genomic_DNA"/>
</dbReference>
<name>A0A1M4U926_9BACT</name>
<evidence type="ECO:0000256" key="5">
    <source>
        <dbReference type="ARBA" id="ARBA00023163"/>
    </source>
</evidence>
<proteinExistence type="predicted"/>
<dbReference type="RefSeq" id="WP_084079770.1">
    <property type="nucleotide sequence ID" value="NZ_FQUU01000002.1"/>
</dbReference>
<dbReference type="InterPro" id="IPR019756">
    <property type="entry name" value="Pept_S26A_signal_pept_1_Ser-AS"/>
</dbReference>
<dbReference type="InterPro" id="IPR010982">
    <property type="entry name" value="Lambda_DNA-bd_dom_sf"/>
</dbReference>
<dbReference type="GO" id="GO:0003677">
    <property type="term" value="F:DNA binding"/>
    <property type="evidence" value="ECO:0007669"/>
    <property type="project" value="UniProtKB-KW"/>
</dbReference>
<accession>A0A1M4U926</accession>
<dbReference type="GO" id="GO:0016020">
    <property type="term" value="C:membrane"/>
    <property type="evidence" value="ECO:0007669"/>
    <property type="project" value="InterPro"/>
</dbReference>
<dbReference type="SUPFAM" id="SSF47413">
    <property type="entry name" value="lambda repressor-like DNA-binding domains"/>
    <property type="match status" value="1"/>
</dbReference>
<keyword evidence="3" id="KW-0805">Transcription regulation</keyword>
<dbReference type="InterPro" id="IPR001387">
    <property type="entry name" value="Cro/C1-type_HTH"/>
</dbReference>
<dbReference type="SUPFAM" id="SSF51306">
    <property type="entry name" value="LexA/Signal peptidase"/>
    <property type="match status" value="1"/>
</dbReference>
<evidence type="ECO:0000313" key="7">
    <source>
        <dbReference type="EMBL" id="SHE53225.1"/>
    </source>
</evidence>